<dbReference type="EMBL" id="DVNG01000031">
    <property type="protein sequence ID" value="HIU49794.1"/>
    <property type="molecule type" value="Genomic_DNA"/>
</dbReference>
<proteinExistence type="predicted"/>
<sequence>MPRTSITIRVTKDYDVNAVQNVFARIVSSNGYKEKIIKGEQCWSKGDGVVLKQQNFGIIFSKTEITLQGWMGDAITGESNLDGFVAMLPKKKMKKILEEARSAIAPLV</sequence>
<protein>
    <submittedName>
        <fullName evidence="1">Uncharacterized protein</fullName>
    </submittedName>
</protein>
<comment type="caution">
    <text evidence="1">The sequence shown here is derived from an EMBL/GenBank/DDBJ whole genome shotgun (WGS) entry which is preliminary data.</text>
</comment>
<dbReference type="Proteomes" id="UP000824118">
    <property type="component" value="Unassembled WGS sequence"/>
</dbReference>
<reference evidence="1" key="2">
    <citation type="journal article" date="2021" name="PeerJ">
        <title>Extensive microbial diversity within the chicken gut microbiome revealed by metagenomics and culture.</title>
        <authorList>
            <person name="Gilroy R."/>
            <person name="Ravi A."/>
            <person name="Getino M."/>
            <person name="Pursley I."/>
            <person name="Horton D.L."/>
            <person name="Alikhan N.F."/>
            <person name="Baker D."/>
            <person name="Gharbi K."/>
            <person name="Hall N."/>
            <person name="Watson M."/>
            <person name="Adriaenssens E.M."/>
            <person name="Foster-Nyarko E."/>
            <person name="Jarju S."/>
            <person name="Secka A."/>
            <person name="Antonio M."/>
            <person name="Oren A."/>
            <person name="Chaudhuri R.R."/>
            <person name="La Ragione R."/>
            <person name="Hildebrand F."/>
            <person name="Pallen M.J."/>
        </authorList>
    </citation>
    <scope>NUCLEOTIDE SEQUENCE</scope>
    <source>
        <strain evidence="1">ChiGjej1B1-1684</strain>
    </source>
</reference>
<accession>A0A9D1LXH2</accession>
<evidence type="ECO:0000313" key="2">
    <source>
        <dbReference type="Proteomes" id="UP000824118"/>
    </source>
</evidence>
<dbReference type="AlphaFoldDB" id="A0A9D1LXH2"/>
<reference evidence="1" key="1">
    <citation type="submission" date="2020-10" db="EMBL/GenBank/DDBJ databases">
        <authorList>
            <person name="Gilroy R."/>
        </authorList>
    </citation>
    <scope>NUCLEOTIDE SEQUENCE</scope>
    <source>
        <strain evidence="1">ChiGjej1B1-1684</strain>
    </source>
</reference>
<name>A0A9D1LXH2_9FIRM</name>
<evidence type="ECO:0000313" key="1">
    <source>
        <dbReference type="EMBL" id="HIU49794.1"/>
    </source>
</evidence>
<gene>
    <name evidence="1" type="ORF">IAD22_02105</name>
</gene>
<organism evidence="1 2">
    <name type="scientific">Candidatus Limousia pullorum</name>
    <dbReference type="NCBI Taxonomy" id="2840860"/>
    <lineage>
        <taxon>Bacteria</taxon>
        <taxon>Bacillati</taxon>
        <taxon>Bacillota</taxon>
        <taxon>Clostridia</taxon>
        <taxon>Eubacteriales</taxon>
        <taxon>Oscillospiraceae</taxon>
        <taxon>Oscillospiraceae incertae sedis</taxon>
        <taxon>Candidatus Limousia</taxon>
    </lineage>
</organism>